<evidence type="ECO:0000313" key="5">
    <source>
        <dbReference type="EMBL" id="RFU63870.1"/>
    </source>
</evidence>
<evidence type="ECO:0000256" key="3">
    <source>
        <dbReference type="ARBA" id="ARBA00023163"/>
    </source>
</evidence>
<evidence type="ECO:0000313" key="6">
    <source>
        <dbReference type="Proteomes" id="UP000262939"/>
    </source>
</evidence>
<dbReference type="PANTHER" id="PTHR30146">
    <property type="entry name" value="LACI-RELATED TRANSCRIPTIONAL REPRESSOR"/>
    <property type="match status" value="1"/>
</dbReference>
<dbReference type="InterPro" id="IPR010982">
    <property type="entry name" value="Lambda_DNA-bd_dom_sf"/>
</dbReference>
<keyword evidence="1" id="KW-0805">Transcription regulation</keyword>
<dbReference type="GO" id="GO:0003700">
    <property type="term" value="F:DNA-binding transcription factor activity"/>
    <property type="evidence" value="ECO:0007669"/>
    <property type="project" value="TreeGrafter"/>
</dbReference>
<reference evidence="5 6" key="1">
    <citation type="submission" date="2018-08" db="EMBL/GenBank/DDBJ databases">
        <title>Bacillus chawlae sp. nov., Bacillus glennii sp. nov., and Bacillus saganii sp. nov. Isolated from the Vehicle Assembly Building at Kennedy Space Center where the Viking Spacecraft were Assembled.</title>
        <authorList>
            <person name="Seuylemezian A."/>
            <person name="Vaishampayan P."/>
        </authorList>
    </citation>
    <scope>NUCLEOTIDE SEQUENCE [LARGE SCALE GENOMIC DNA]</scope>
    <source>
        <strain evidence="5 6">V44-8</strain>
    </source>
</reference>
<gene>
    <name evidence="5" type="ORF">D0466_10455</name>
</gene>
<dbReference type="Gene3D" id="3.40.50.2300">
    <property type="match status" value="2"/>
</dbReference>
<evidence type="ECO:0000256" key="1">
    <source>
        <dbReference type="ARBA" id="ARBA00023015"/>
    </source>
</evidence>
<dbReference type="Pfam" id="PF00356">
    <property type="entry name" value="LacI"/>
    <property type="match status" value="1"/>
</dbReference>
<dbReference type="Proteomes" id="UP000262939">
    <property type="component" value="Unassembled WGS sequence"/>
</dbReference>
<dbReference type="PROSITE" id="PS50932">
    <property type="entry name" value="HTH_LACI_2"/>
    <property type="match status" value="1"/>
</dbReference>
<name>A0A372LEZ0_9BACI</name>
<dbReference type="PANTHER" id="PTHR30146:SF109">
    <property type="entry name" value="HTH-TYPE TRANSCRIPTIONAL REGULATOR GALS"/>
    <property type="match status" value="1"/>
</dbReference>
<dbReference type="Pfam" id="PF13377">
    <property type="entry name" value="Peripla_BP_3"/>
    <property type="match status" value="1"/>
</dbReference>
<evidence type="ECO:0000259" key="4">
    <source>
        <dbReference type="PROSITE" id="PS50932"/>
    </source>
</evidence>
<dbReference type="AlphaFoldDB" id="A0A372LEZ0"/>
<keyword evidence="2" id="KW-0238">DNA-binding</keyword>
<proteinExistence type="predicted"/>
<dbReference type="InterPro" id="IPR028082">
    <property type="entry name" value="Peripla_BP_I"/>
</dbReference>
<protein>
    <submittedName>
        <fullName evidence="5">LacI family transcriptional regulator</fullName>
    </submittedName>
</protein>
<feature type="domain" description="HTH lacI-type" evidence="4">
    <location>
        <begin position="2"/>
        <end position="59"/>
    </location>
</feature>
<dbReference type="SUPFAM" id="SSF47413">
    <property type="entry name" value="lambda repressor-like DNA-binding domains"/>
    <property type="match status" value="1"/>
</dbReference>
<keyword evidence="3" id="KW-0804">Transcription</keyword>
<dbReference type="EMBL" id="QVTD01000005">
    <property type="protein sequence ID" value="RFU63870.1"/>
    <property type="molecule type" value="Genomic_DNA"/>
</dbReference>
<dbReference type="SMART" id="SM00354">
    <property type="entry name" value="HTH_LACI"/>
    <property type="match status" value="1"/>
</dbReference>
<dbReference type="OrthoDB" id="1639518at2"/>
<accession>A0A372LEZ0</accession>
<dbReference type="SUPFAM" id="SSF53822">
    <property type="entry name" value="Periplasmic binding protein-like I"/>
    <property type="match status" value="1"/>
</dbReference>
<evidence type="ECO:0000256" key="2">
    <source>
        <dbReference type="ARBA" id="ARBA00023125"/>
    </source>
</evidence>
<dbReference type="GO" id="GO:0000976">
    <property type="term" value="F:transcription cis-regulatory region binding"/>
    <property type="evidence" value="ECO:0007669"/>
    <property type="project" value="TreeGrafter"/>
</dbReference>
<dbReference type="InterPro" id="IPR000843">
    <property type="entry name" value="HTH_LacI"/>
</dbReference>
<comment type="caution">
    <text evidence="5">The sequence shown here is derived from an EMBL/GenBank/DDBJ whole genome shotgun (WGS) entry which is preliminary data.</text>
</comment>
<dbReference type="CDD" id="cd01392">
    <property type="entry name" value="HTH_LacI"/>
    <property type="match status" value="1"/>
</dbReference>
<dbReference type="Gene3D" id="1.10.260.40">
    <property type="entry name" value="lambda repressor-like DNA-binding domains"/>
    <property type="match status" value="1"/>
</dbReference>
<organism evidence="5 6">
    <name type="scientific">Peribacillus glennii</name>
    <dbReference type="NCBI Taxonomy" id="2303991"/>
    <lineage>
        <taxon>Bacteria</taxon>
        <taxon>Bacillati</taxon>
        <taxon>Bacillota</taxon>
        <taxon>Bacilli</taxon>
        <taxon>Bacillales</taxon>
        <taxon>Bacillaceae</taxon>
        <taxon>Peribacillus</taxon>
    </lineage>
</organism>
<dbReference type="RefSeq" id="WP_117322506.1">
    <property type="nucleotide sequence ID" value="NZ_QVTD01000005.1"/>
</dbReference>
<sequence length="347" mass="38428">MTSIKEIAKLAEVSVGTASFVLNGKGDQMRISEATQRRVIEVAKSLGYRPNISARRLRSGGEKVVPVLAVLWTLDTRASLVSRFLNGIQDHFINQTREFELLIQPYESSKIDKIKSLITGTRFNGAIIANASERDQHYLENAEINVPIVLYHRNSKKYSTVSIDNYKNGMMVADLFANRGHQQIGMVIPNVSSQAVHLRKEGFLDGARSSNIQVSPKHIIFENYSEEGGYQAAKKLVENGNLPSALFFLGDQMAIGALAAFHEMGVSVPQDIEIMGHDNYGQTRFSIPSLSTVHLPVEDMAARCVDLMLDLIEHKVKAPVSTIYDTSIVIRKSCGDFLDKNESSKGD</sequence>
<dbReference type="InterPro" id="IPR046335">
    <property type="entry name" value="LacI/GalR-like_sensor"/>
</dbReference>
<keyword evidence="6" id="KW-1185">Reference proteome</keyword>